<dbReference type="Pfam" id="PF05860">
    <property type="entry name" value="TPS"/>
    <property type="match status" value="1"/>
</dbReference>
<dbReference type="InterPro" id="IPR012334">
    <property type="entry name" value="Pectin_lyas_fold"/>
</dbReference>
<dbReference type="Pfam" id="PF13332">
    <property type="entry name" value="Fil_haemagg_2"/>
    <property type="match status" value="4"/>
</dbReference>
<feature type="region of interest" description="Disordered" evidence="6">
    <location>
        <begin position="2778"/>
        <end position="2797"/>
    </location>
</feature>
<comment type="similarity">
    <text evidence="5">In the N-terminal section; belongs to the CdiA toxin family.</text>
</comment>
<dbReference type="SMART" id="SM00912">
    <property type="entry name" value="Haemagg_act"/>
    <property type="match status" value="1"/>
</dbReference>
<dbReference type="EMBL" id="JASVWL010000011">
    <property type="protein sequence ID" value="MDL5355909.1"/>
    <property type="molecule type" value="Genomic_DNA"/>
</dbReference>
<dbReference type="InterPro" id="IPR008638">
    <property type="entry name" value="FhaB/CdiA-like_TPS"/>
</dbReference>
<feature type="compositionally biased region" description="Low complexity" evidence="6">
    <location>
        <begin position="2742"/>
        <end position="2755"/>
    </location>
</feature>
<feature type="region of interest" description="Disordered" evidence="6">
    <location>
        <begin position="3501"/>
        <end position="3568"/>
    </location>
</feature>
<dbReference type="NCBIfam" id="TIGR01731">
    <property type="entry name" value="fil_hemag_20aa"/>
    <property type="match status" value="30"/>
</dbReference>
<dbReference type="RefSeq" id="WP_286039166.1">
    <property type="nucleotide sequence ID" value="NZ_JASVWJ010000007.1"/>
</dbReference>
<sequence length="3695" mass="392780">MNKHCYRLIFSRTHGELRVVSELAKSCSTDSGQTRGTNGCRLWVTLRRTSLLLWLALWGSSAMAGNIIADNNALPNQRPEVINTQNGIPQVNIVAPNDSGISHNQYKQFDVDNRGAVLNNSAVMTSTQIAGVIQGNPNLDPNKAPARIILNEVNSNNPSQIKGFLEVAGGKAQVIVANPSGIICNGCGTINAGRMTLTTGKPQFNPDGSLAGYQVERGIIRVEGGGLNADSRHDTQYVDLLARAVEINSGVWAKEKIAVVAGKNKVDTQNKATRIESQTAQPKFAIDMGQMGGMYSGYIQMVGTEKGVGVRNQGGHIQSDKTLTVNSNGKLIWGSESQQATTQAGSDITLIAKDTIGHQGKLHSGGTLNLESQTGSVSNTGTLAALQDVKINAKGDILSQGNLLAGSDNKSNIINNADIALNSDGTIGTRGALLSKKNVTATGQSLDLSQTQIAASALALTAKQGDIALIQDKIDANHVKFHSARDIHAGQVQVKAEQWQVNANNLFNQKGAWVQTGANESQFALSGQLNNQGGVIEANRLKFSADSLNNQAGRLVALSNTQQDWLVKNTLTNPQGEIGANGNLTLTANAIDNQSGTIKSQTHLSLEAKQQIDNTTGNLVAGNSVDLQADKLLNNQSGIINSQKVTVNTGNLNNSLGRLISQTTLDVVARQRVNNTGGFIGAGDKLTLTAQDVVNNQQGTMQSDIQLIVGAQRVDNQSGKILSGKQLVLNTVTDLDNQNGALSGKDIVLTADNIKNQQGQIVGENTVDIKVKNALDNTKGKVIANEILTTSVGQQLSNQAGLLQGGKQTAITTNTLDNRDGQVLSGQKLDIATTTQIDNAKGEVSSQNVNIHTAQLDNQTGKVIATQNLNLISQGDVNNQSGLLEAGTQLTLKIKGNTNNQKGMLQAGKKVDLITSSIDNTQGQLLSGSLLTLNTQNDLKNSQGKVSAGNALQWKGHAFNNNAGLLQSGGTLALTGEQLSNQQEGQILSQNALLFTLNGDFNNQTGIFTSQGDTVINANLINNVKGVLNALGRLTVRVVQQLDNRDGRIFSQQAQTLQAQNIFNQQGWIGSLDSWKATAQMFNNQNGEIQSQKEIELTANTLGNLQGKLQAGASASLLIANEINNTEGKISAGQNLVATGQSVRNRQGQLLSGGTLQLSVSNADNSQSGLLYSQKQLLLSIENAFNNTLGKLQSGENLILTSKVLDNTSGKIESQQTLSLTGTERIDNASGVIRSNQNQQLETKTFNNREGTVSSLDQLVLNATQLDNSQGTVISQQAGSYNIAQINNTQGKIHGGDTLTLTTSDIQNQQGQLVSTKALKLIALTLDNRHNGILSSQGSLRALLNTLDNRENGLVHGSKETTLTIKNIENTTGRLQSNESLTFSGVNTLNNQSGQVLANGNIAINTDEASTSAKLVLLNQQGTLQSGSALAINTQSINNQNGTIQSQRALSLTAAQDYMHRAGDTLTSNQSVTLNIAGALTNLTDWLLPGDFTFSGLNFINQGSLVSKNLVVTTGQLNNLNRLEADKMTFNVDTLNNSATLMGDDIRVKANTLDNQGKMAVIAAAKHIDLHTENTLTNRDQALIYSGDTLTLTSDNLIENNASFIEADGAVSITARLLNNLRKGLEIQRDVEKSDYRWHRYSYNWRSYGSGVNTDKTTIDPTTQKLTFKNDIAATTNPYGTLLNIDASNKRAQVRVKNKDGQLTDVWVNYLALTPDSDGGYTMTFYETRGWRQNTPPTPYHNTVWREHDIGFIEQWDPALHLDLADIPYVTDYNNLRERSVEGTISRDKLISEGTGARILSGGNMVLTITGSLLNDASTITSAGDLHKRGNGRFENKGYSVNEHRREHIVDHYDRDTRHWYPTFEHDETIALKTIDGIISGNGNVVINGQSITNTTVNSAQISEIEAALNAVKAERAEFARNPLAFHIEGTGKPILNADFSASDKSDLTYSEAISPSGRPLLPSELALTKKQHISNVATFIPDNGLFRQNLTPDSPYLVVTDKRFTDRDKFISSDYLLARVGYSPADVHKRLGDGFYEQRLVREQVLKLTGRASLREEDAMAQYQYLMNNGIKVAEDFRLRPGVELTPAQIAALQQDIVWLVSETVETANGPQTVWVPKVYLANTTLRLLSSGAVISGKNLQLSAESVNNAGQLLADKGLEVNAEQFLHHGGDIGAERINIQADSITLSTNLQDALRQASLSATDISLNGHDIQLQGAKLAALNDISVTARDNLSITSARSTHSGDIRVISGAMGNRTRDGLEKAGEHRLAHISGEWQRSQGSELNAGGNLTLKAGQNITLQGSQAKAGGQLAADAGHNLNILSDTTTTKTHLEAGSRTSSVSNTREEERLLLSTLSGDKGVSLNAGNDFLAEGAQVDSREGNVAVSAKEVSITAATQDISAQDYEKTRFSRKSNGSRIDETSSHTVTGSTFSGQKGVDITARADDITVTGSAIHSEKGAVNLNAQNNVVLNTATEETQSYLETHSSKKGFLSSRSEHTIQNDETTRERESLLSGEKVTVNAGNNLTVTGSSVVAEQDVTLNAGNNVDITAATETDSHYFLEEKKKSGLFSGGGLGFTLGKQSTRHEVDEKGTTQSQSVSTIGSTQGDVNITAGNKLHVGGADLIAQKDLNLTGDSVQIDPGYDERTRTETFETKQSGLTLALSGTVGGALNTAVSTAQQARKESDGRLSALQNTKAVLSGVQAQQAYELDGLKTEAANDYNTANNLKPSNDGYQKGETNTVGVSVSYGSQSSKSETYTNSRQSQGSTLNAGQNLSITATGKNKNSNPDSGNITVSGSELKAGKDLSLSATQDINLVSAQNTEQTTGKNSSQGSNVGIGIGVGSGGYGITISAGVNAGKGHEKGNGLTHTETTLDAGHKLTLNSGQDTTLKGAQVSGEQVTVKVGRDLTLQSEQDSDRYDAKQQEISVGGGYTLGGTPNINISASKDKIHSNYDSVKEQTGIFAGKGGFDVSVKEHTQLDGAVMASTADKDKNRLDTGTLGWKDIDNKADFTAEHTGGSMGTGGPIGSQLLANAAGGLLSNANNSGQSEGTTKSAVSDGTIIVRHDDKQKQDVNTLNRDTDHANDSSINPIFDKEKEQNRLKQSQLIGEIGNQTMDIIRAEGEIAGYKAQKDPDALAAAKEQLEEKAKENNLSEAPTEAQIQQQAYDNAMAQYGTGSDVQKAAQAVTGLLQGLAGDNLAGALANVSSPYLATLIKQQVGEENKAANAMAHAVLGAVVAELNNQSVAAGGLGAGGGELSAHVILNTLFPGKKVSDLSEKEKQQVSALSQLAAGLAGGLTTGDMAGAVTAAQAGKNAVENNAVAFVMTPAGPVPMPIIFPGINDADANKEMALALDNALKNIGKSINDFINGEGEVNIVEVKAALSPEQQKQFDILWEKNALAMNVSQVSLEAISKQGAFGSAFVHSSVDAKDQYGNTVRIMDKGGAGNYIAQGDMVVIDGGYLIVYSKEGKFLNALNPDGSRNGVVSDSYEGRYLSAIPDIKVPNHTGGNQIPDPISNTHITPTPNPDEFGPNHTGDTERKGNVTIPTDTGGNQIPESVDSKHVTPILEPPTKDDLIYLAEGRDNRLPIPEPIISGNGLSIKSNTKHTPGGAGYKPDAGIEPRNSLELFEHSIPTKDPKTRLSIDSDGNIHRFFSESKDGSGAFHWSGSTGDTNSSLGHRELKKFNSEIKTLRGAK</sequence>
<feature type="compositionally biased region" description="Polar residues" evidence="6">
    <location>
        <begin position="3597"/>
        <end position="3606"/>
    </location>
</feature>
<feature type="region of interest" description="Disordered" evidence="6">
    <location>
        <begin position="3597"/>
        <end position="3619"/>
    </location>
</feature>
<dbReference type="GO" id="GO:0003824">
    <property type="term" value="F:catalytic activity"/>
    <property type="evidence" value="ECO:0007669"/>
    <property type="project" value="UniProtKB-ARBA"/>
</dbReference>
<accession>A0AAW7CVD8</accession>
<comment type="caution">
    <text evidence="8">The sequence shown here is derived from an EMBL/GenBank/DDBJ whole genome shotgun (WGS) entry which is preliminary data.</text>
</comment>
<comment type="subcellular location">
    <subcellularLocation>
        <location evidence="1">Target cell</location>
        <location evidence="1">Target cell cytoplasm</location>
    </subcellularLocation>
</comment>
<evidence type="ECO:0000313" key="8">
    <source>
        <dbReference type="EMBL" id="MDL5355909.1"/>
    </source>
</evidence>
<dbReference type="InterPro" id="IPR024973">
    <property type="entry name" value="ESPR"/>
</dbReference>
<feature type="region of interest" description="Disordered" evidence="6">
    <location>
        <begin position="2485"/>
        <end position="2511"/>
    </location>
</feature>
<dbReference type="InterPro" id="IPR025157">
    <property type="entry name" value="Hemagglutinin_rpt"/>
</dbReference>
<evidence type="ECO:0000313" key="9">
    <source>
        <dbReference type="Proteomes" id="UP001224739"/>
    </source>
</evidence>
<reference evidence="8" key="1">
    <citation type="submission" date="2023-06" db="EMBL/GenBank/DDBJ databases">
        <title>Acute promotion of culturable opportunistic pathogens and persistent increase of antibiotic resistance following antibiotic exposure in mouse gut microbiota.</title>
        <authorList>
            <person name="Li L."/>
            <person name="Wang B."/>
            <person name="Sun Y."/>
            <person name="Wang M."/>
            <person name="Xu H."/>
        </authorList>
    </citation>
    <scope>NUCLEOTIDE SEQUENCE</scope>
    <source>
        <strain evidence="8">EPA10_1</strain>
    </source>
</reference>
<dbReference type="NCBIfam" id="TIGR01901">
    <property type="entry name" value="adhes_NPXG"/>
    <property type="match status" value="1"/>
</dbReference>
<keyword evidence="3" id="KW-1266">Target cell cytoplasm</keyword>
<evidence type="ECO:0000256" key="4">
    <source>
        <dbReference type="ARBA" id="ARBA00023026"/>
    </source>
</evidence>
<dbReference type="InterPro" id="IPR011050">
    <property type="entry name" value="Pectin_lyase_fold/virulence"/>
</dbReference>
<protein>
    <submittedName>
        <fullName evidence="8">Hemagglutinin repeat-containing protein</fullName>
    </submittedName>
</protein>
<dbReference type="Pfam" id="PF05594">
    <property type="entry name" value="Fil_haemagg"/>
    <property type="match status" value="14"/>
</dbReference>
<evidence type="ECO:0000256" key="1">
    <source>
        <dbReference type="ARBA" id="ARBA00004219"/>
    </source>
</evidence>
<evidence type="ECO:0000259" key="7">
    <source>
        <dbReference type="SMART" id="SM00912"/>
    </source>
</evidence>
<dbReference type="SUPFAM" id="SSF51126">
    <property type="entry name" value="Pectin lyase-like"/>
    <property type="match status" value="1"/>
</dbReference>
<dbReference type="Proteomes" id="UP001224739">
    <property type="component" value="Unassembled WGS sequence"/>
</dbReference>
<dbReference type="GeneID" id="83613132"/>
<organism evidence="8 9">
    <name type="scientific">Proteus faecis</name>
    <dbReference type="NCBI Taxonomy" id="2050967"/>
    <lineage>
        <taxon>Bacteria</taxon>
        <taxon>Pseudomonadati</taxon>
        <taxon>Pseudomonadota</taxon>
        <taxon>Gammaproteobacteria</taxon>
        <taxon>Enterobacterales</taxon>
        <taxon>Morganellaceae</taxon>
        <taxon>Proteus</taxon>
    </lineage>
</organism>
<dbReference type="Pfam" id="PF04829">
    <property type="entry name" value="PT-VENN"/>
    <property type="match status" value="1"/>
</dbReference>
<evidence type="ECO:0000256" key="3">
    <source>
        <dbReference type="ARBA" id="ARBA00022913"/>
    </source>
</evidence>
<feature type="compositionally biased region" description="Basic and acidic residues" evidence="6">
    <location>
        <begin position="2495"/>
        <end position="2511"/>
    </location>
</feature>
<dbReference type="GO" id="GO:0090729">
    <property type="term" value="F:toxin activity"/>
    <property type="evidence" value="ECO:0007669"/>
    <property type="project" value="UniProtKB-KW"/>
</dbReference>
<evidence type="ECO:0000256" key="2">
    <source>
        <dbReference type="ARBA" id="ARBA00022656"/>
    </source>
</evidence>
<keyword evidence="2" id="KW-0800">Toxin</keyword>
<dbReference type="Pfam" id="PF13018">
    <property type="entry name" value="ESPR"/>
    <property type="match status" value="1"/>
</dbReference>
<evidence type="ECO:0000256" key="6">
    <source>
        <dbReference type="SAM" id="MobiDB-lite"/>
    </source>
</evidence>
<gene>
    <name evidence="8" type="ORF">QSH02_13795</name>
</gene>
<feature type="region of interest" description="Disordered" evidence="6">
    <location>
        <begin position="3042"/>
        <end position="3091"/>
    </location>
</feature>
<name>A0AAW7CVD8_9GAMM</name>
<feature type="domain" description="Filamentous haemagglutinin FhaB/tRNA nuclease CdiA-like TPS" evidence="7">
    <location>
        <begin position="85"/>
        <end position="207"/>
    </location>
</feature>
<evidence type="ECO:0000256" key="5">
    <source>
        <dbReference type="ARBA" id="ARBA00024043"/>
    </source>
</evidence>
<feature type="region of interest" description="Disordered" evidence="6">
    <location>
        <begin position="2722"/>
        <end position="2773"/>
    </location>
</feature>
<dbReference type="InterPro" id="IPR008619">
    <property type="entry name" value="Filamentous_hemagglutn_rpt"/>
</dbReference>
<feature type="compositionally biased region" description="Polar residues" evidence="6">
    <location>
        <begin position="2722"/>
        <end position="2741"/>
    </location>
</feature>
<dbReference type="InterPro" id="IPR010069">
    <property type="entry name" value="CdiA_FHA1_rpt"/>
</dbReference>
<proteinExistence type="inferred from homology"/>
<dbReference type="InterPro" id="IPR006914">
    <property type="entry name" value="VENN_dom"/>
</dbReference>
<keyword evidence="4" id="KW-0843">Virulence</keyword>
<feature type="region of interest" description="Disordered" evidence="6">
    <location>
        <begin position="2407"/>
        <end position="2431"/>
    </location>
</feature>
<feature type="compositionally biased region" description="Polar residues" evidence="6">
    <location>
        <begin position="3544"/>
        <end position="3555"/>
    </location>
</feature>
<feature type="compositionally biased region" description="Polar residues" evidence="6">
    <location>
        <begin position="2756"/>
        <end position="2773"/>
    </location>
</feature>
<dbReference type="Gene3D" id="2.160.20.10">
    <property type="entry name" value="Single-stranded right-handed beta-helix, Pectin lyase-like"/>
    <property type="match status" value="1"/>
</dbReference>